<dbReference type="AlphaFoldDB" id="A0A368KUI5"/>
<sequence length="109" mass="12087">MSTVLRTIQLTAVVLLLCLILAPAAAEAGSGWNRAMRFFGEFWSDGYHSPGDYWNQPPHHPPRVPAYQPYYPVMPQPTQALPAPGMPMEETISTPIIEYPPVIRGVPSK</sequence>
<feature type="chain" id="PRO_5016809826" description="Secreted protein" evidence="1">
    <location>
        <begin position="29"/>
        <end position="109"/>
    </location>
</feature>
<comment type="caution">
    <text evidence="2">The sequence shown here is derived from an EMBL/GenBank/DDBJ whole genome shotgun (WGS) entry which is preliminary data.</text>
</comment>
<evidence type="ECO:0008006" key="4">
    <source>
        <dbReference type="Google" id="ProtNLM"/>
    </source>
</evidence>
<organism evidence="2 3">
    <name type="scientific">Bremerella cremea</name>
    <dbReference type="NCBI Taxonomy" id="1031537"/>
    <lineage>
        <taxon>Bacteria</taxon>
        <taxon>Pseudomonadati</taxon>
        <taxon>Planctomycetota</taxon>
        <taxon>Planctomycetia</taxon>
        <taxon>Pirellulales</taxon>
        <taxon>Pirellulaceae</taxon>
        <taxon>Bremerella</taxon>
    </lineage>
</organism>
<dbReference type="Proteomes" id="UP000253562">
    <property type="component" value="Unassembled WGS sequence"/>
</dbReference>
<gene>
    <name evidence="2" type="ORF">DTL42_02110</name>
</gene>
<reference evidence="2 3" key="1">
    <citation type="submission" date="2018-07" db="EMBL/GenBank/DDBJ databases">
        <title>Comparative genomes isolates from brazilian mangrove.</title>
        <authorList>
            <person name="De Araujo J.E."/>
            <person name="Taketani R.G."/>
            <person name="Silva M.C.P."/>
            <person name="Lourenco M.V."/>
            <person name="Oliveira V.M."/>
            <person name="Andreote F.D."/>
        </authorList>
    </citation>
    <scope>NUCLEOTIDE SEQUENCE [LARGE SCALE GENOMIC DNA]</scope>
    <source>
        <strain evidence="2 3">HEX PRIS-MGV</strain>
    </source>
</reference>
<name>A0A368KUI5_9BACT</name>
<evidence type="ECO:0000313" key="3">
    <source>
        <dbReference type="Proteomes" id="UP000253562"/>
    </source>
</evidence>
<keyword evidence="1" id="KW-0732">Signal</keyword>
<feature type="signal peptide" evidence="1">
    <location>
        <begin position="1"/>
        <end position="28"/>
    </location>
</feature>
<evidence type="ECO:0000313" key="2">
    <source>
        <dbReference type="EMBL" id="RCS53976.1"/>
    </source>
</evidence>
<dbReference type="EMBL" id="QPEX01000010">
    <property type="protein sequence ID" value="RCS53976.1"/>
    <property type="molecule type" value="Genomic_DNA"/>
</dbReference>
<protein>
    <recommendedName>
        <fullName evidence="4">Secreted protein</fullName>
    </recommendedName>
</protein>
<accession>A0A368KUI5</accession>
<evidence type="ECO:0000256" key="1">
    <source>
        <dbReference type="SAM" id="SignalP"/>
    </source>
</evidence>
<proteinExistence type="predicted"/>